<name>A0A830GTA7_9CREN</name>
<accession>A0A830GTA7</accession>
<dbReference type="InterPro" id="IPR001048">
    <property type="entry name" value="Asp/Glu/Uridylate_kinase"/>
</dbReference>
<dbReference type="CDD" id="cd04234">
    <property type="entry name" value="AAK_AK"/>
    <property type="match status" value="1"/>
</dbReference>
<dbReference type="Gene3D" id="3.40.1160.10">
    <property type="entry name" value="Acetylglutamate kinase-like"/>
    <property type="match status" value="1"/>
</dbReference>
<dbReference type="GO" id="GO:0005829">
    <property type="term" value="C:cytosol"/>
    <property type="evidence" value="ECO:0007669"/>
    <property type="project" value="TreeGrafter"/>
</dbReference>
<dbReference type="Pfam" id="PF00696">
    <property type="entry name" value="AA_kinase"/>
    <property type="match status" value="1"/>
</dbReference>
<dbReference type="PANTHER" id="PTHR21499">
    <property type="entry name" value="ASPARTATE KINASE"/>
    <property type="match status" value="1"/>
</dbReference>
<comment type="similarity">
    <text evidence="1">Belongs to the aspartokinase family.</text>
</comment>
<dbReference type="AlphaFoldDB" id="A0A830GTA7"/>
<gene>
    <name evidence="3" type="ORF">GCM10007981_02440</name>
</gene>
<evidence type="ECO:0000259" key="2">
    <source>
        <dbReference type="Pfam" id="PF00696"/>
    </source>
</evidence>
<dbReference type="PANTHER" id="PTHR21499:SF59">
    <property type="entry name" value="ASPARTOKINASE"/>
    <property type="match status" value="1"/>
</dbReference>
<dbReference type="GO" id="GO:0009089">
    <property type="term" value="P:lysine biosynthetic process via diaminopimelate"/>
    <property type="evidence" value="ECO:0007669"/>
    <property type="project" value="TreeGrafter"/>
</dbReference>
<evidence type="ECO:0000313" key="4">
    <source>
        <dbReference type="Proteomes" id="UP000610960"/>
    </source>
</evidence>
<comment type="caution">
    <text evidence="3">The sequence shown here is derived from an EMBL/GenBank/DDBJ whole genome shotgun (WGS) entry which is preliminary data.</text>
</comment>
<dbReference type="GO" id="GO:0004072">
    <property type="term" value="F:aspartate kinase activity"/>
    <property type="evidence" value="ECO:0007669"/>
    <property type="project" value="TreeGrafter"/>
</dbReference>
<evidence type="ECO:0000256" key="1">
    <source>
        <dbReference type="ARBA" id="ARBA00010122"/>
    </source>
</evidence>
<dbReference type="GO" id="GO:0009090">
    <property type="term" value="P:homoserine biosynthetic process"/>
    <property type="evidence" value="ECO:0007669"/>
    <property type="project" value="TreeGrafter"/>
</dbReference>
<protein>
    <recommendedName>
        <fullName evidence="2">Aspartate/glutamate/uridylate kinase domain-containing protein</fullName>
    </recommendedName>
</protein>
<reference evidence="3" key="2">
    <citation type="submission" date="2020-09" db="EMBL/GenBank/DDBJ databases">
        <authorList>
            <person name="Sun Q."/>
            <person name="Ohkuma M."/>
        </authorList>
    </citation>
    <scope>NUCLEOTIDE SEQUENCE</scope>
    <source>
        <strain evidence="3">JCM 10088</strain>
    </source>
</reference>
<evidence type="ECO:0000313" key="3">
    <source>
        <dbReference type="EMBL" id="GGP19302.1"/>
    </source>
</evidence>
<keyword evidence="4" id="KW-1185">Reference proteome</keyword>
<feature type="domain" description="Aspartate/glutamate/uridylate kinase" evidence="2">
    <location>
        <begin position="5"/>
        <end position="235"/>
    </location>
</feature>
<dbReference type="SUPFAM" id="SSF53633">
    <property type="entry name" value="Carbamate kinase-like"/>
    <property type="match status" value="1"/>
</dbReference>
<reference evidence="3" key="1">
    <citation type="journal article" date="2014" name="Int. J. Syst. Evol. Microbiol.">
        <title>Complete genome sequence of Corynebacterium casei LMG S-19264T (=DSM 44701T), isolated from a smear-ripened cheese.</title>
        <authorList>
            <consortium name="US DOE Joint Genome Institute (JGI-PGF)"/>
            <person name="Walter F."/>
            <person name="Albersmeier A."/>
            <person name="Kalinowski J."/>
            <person name="Ruckert C."/>
        </authorList>
    </citation>
    <scope>NUCLEOTIDE SEQUENCE</scope>
    <source>
        <strain evidence="3">JCM 10088</strain>
    </source>
</reference>
<organism evidence="3 4">
    <name type="scientific">Thermocladium modestius</name>
    <dbReference type="NCBI Taxonomy" id="62609"/>
    <lineage>
        <taxon>Archaea</taxon>
        <taxon>Thermoproteota</taxon>
        <taxon>Thermoprotei</taxon>
        <taxon>Thermoproteales</taxon>
        <taxon>Thermoproteaceae</taxon>
        <taxon>Thermocladium</taxon>
    </lineage>
</organism>
<proteinExistence type="inferred from homology"/>
<dbReference type="EMBL" id="BMNL01000001">
    <property type="protein sequence ID" value="GGP19302.1"/>
    <property type="molecule type" value="Genomic_DNA"/>
</dbReference>
<sequence length="321" mass="34368">MDGCVVVISAMKGVTDKLMRAAQEGRREDLADVLGSYEDALRYIAPSDYVRYSSMLDIIGGSARRYLSVGDVDAVAAHGELLSATVMAAALEARGTRSTAVYDPGIVLERPGGVSGLSGFYVRQRLLHLIERGVTPVVPGFIGWTPDGKPATLGRGGSDYTASLLANYLGASRVFFYTDVPGIYSGDPNIIGNPKVINCMNVEEAYVFSAMGGKKFHPRTFEPLIGTRITAFITSPGSTSGTLISKKAGAGPKAVALFDALRIGRRGRAVAIIGKVDPRDLPFNPDFKDSNGNAFGKVFDDEERAVEAAKELHDWVISWAR</sequence>
<dbReference type="InterPro" id="IPR036393">
    <property type="entry name" value="AceGlu_kinase-like_sf"/>
</dbReference>
<dbReference type="Proteomes" id="UP000610960">
    <property type="component" value="Unassembled WGS sequence"/>
</dbReference>